<dbReference type="InterPro" id="IPR058525">
    <property type="entry name" value="DUF8212"/>
</dbReference>
<evidence type="ECO:0000313" key="4">
    <source>
        <dbReference type="Proteomes" id="UP000179179"/>
    </source>
</evidence>
<dbReference type="STRING" id="109264.A0A1F8AB98"/>
<protein>
    <submittedName>
        <fullName evidence="3">Uncharacterized protein</fullName>
    </submittedName>
</protein>
<accession>A0A1F8AB98</accession>
<dbReference type="RefSeq" id="XP_022392699.1">
    <property type="nucleotide sequence ID" value="XM_022530225.1"/>
</dbReference>
<gene>
    <name evidence="3" type="ORF">ABOM_003095</name>
</gene>
<dbReference type="EMBL" id="LYCR01000012">
    <property type="protein sequence ID" value="OGM48982.1"/>
    <property type="molecule type" value="Genomic_DNA"/>
</dbReference>
<dbReference type="Pfam" id="PF26640">
    <property type="entry name" value="DUF8212"/>
    <property type="match status" value="1"/>
</dbReference>
<dbReference type="InterPro" id="IPR010730">
    <property type="entry name" value="HET"/>
</dbReference>
<organism evidence="3 4">
    <name type="scientific">Aspergillus bombycis</name>
    <dbReference type="NCBI Taxonomy" id="109264"/>
    <lineage>
        <taxon>Eukaryota</taxon>
        <taxon>Fungi</taxon>
        <taxon>Dikarya</taxon>
        <taxon>Ascomycota</taxon>
        <taxon>Pezizomycotina</taxon>
        <taxon>Eurotiomycetes</taxon>
        <taxon>Eurotiomycetidae</taxon>
        <taxon>Eurotiales</taxon>
        <taxon>Aspergillaceae</taxon>
        <taxon>Aspergillus</taxon>
    </lineage>
</organism>
<keyword evidence="4" id="KW-1185">Reference proteome</keyword>
<comment type="caution">
    <text evidence="3">The sequence shown here is derived from an EMBL/GenBank/DDBJ whole genome shotgun (WGS) entry which is preliminary data.</text>
</comment>
<dbReference type="GeneID" id="34446485"/>
<evidence type="ECO:0000259" key="1">
    <source>
        <dbReference type="Pfam" id="PF06985"/>
    </source>
</evidence>
<sequence length="514" mass="57939">MRLLSAKTLKLIDFPPDEIPQYVILSHTWGVEEVLLSDIEDPTARTKKGWAKVESTCDQAMKDGFQYVWIDTCCIDKTSSAELSEALNSMFLWYMNAALCYAYLSDVPGNCDVEQKDSEFENSKWFTRGWTLQELLASSKIIFFSHEWVKIGMKSTLTATLSRITNIDEEVIENPTLLDSVSVAKRMSWAAHRKTTRPEDAAYCLMGIFSVNMPMVYGEGEKRAFIRLQEKIMKQYDDRSIFAWYDPAASPDTQHGLLATSPAQFAFSHNIVAYNPWESCAPFSMTNRGLHIDLPIVVWDQATDTYLASLDCVVEAEDNPYSGFVSIVLKRVSSMDDQYVRTSINQLKYIDARGATTPLYVYQKIAPPSPQQRFPMPIFQLPQSSAMSKNAVLFVRKGVRVEPPSPALEMQYFPSKKGSRRMDICIVLGTSSGATVVVMLAMQSANVLTFGAFEPTDRRSWSVNDIPYLSEMFQPQVVGTWIKLVCRRVGVVANIVVKHGKRWCSVSHISLAEA</sequence>
<evidence type="ECO:0000259" key="2">
    <source>
        <dbReference type="Pfam" id="PF26640"/>
    </source>
</evidence>
<evidence type="ECO:0000313" key="3">
    <source>
        <dbReference type="EMBL" id="OGM48982.1"/>
    </source>
</evidence>
<dbReference type="AlphaFoldDB" id="A0A1F8AB98"/>
<proteinExistence type="predicted"/>
<reference evidence="3 4" key="1">
    <citation type="journal article" date="2016" name="Genome Biol. Evol.">
        <title>Draft genome sequence of an aflatoxigenic Aspergillus species, A. bombycis.</title>
        <authorList>
            <person name="Moore G.G."/>
            <person name="Mack B.M."/>
            <person name="Beltz S.B."/>
            <person name="Gilbert M.K."/>
        </authorList>
    </citation>
    <scope>NUCLEOTIDE SEQUENCE [LARGE SCALE GENOMIC DNA]</scope>
    <source>
        <strain evidence="4">NRRL 26010</strain>
    </source>
</reference>
<dbReference type="PANTHER" id="PTHR10622:SF10">
    <property type="entry name" value="HET DOMAIN-CONTAINING PROTEIN"/>
    <property type="match status" value="1"/>
</dbReference>
<name>A0A1F8AB98_9EURO</name>
<dbReference type="Proteomes" id="UP000179179">
    <property type="component" value="Unassembled WGS sequence"/>
</dbReference>
<feature type="domain" description="DUF8212" evidence="2">
    <location>
        <begin position="223"/>
        <end position="260"/>
    </location>
</feature>
<feature type="domain" description="Heterokaryon incompatibility" evidence="1">
    <location>
        <begin position="22"/>
        <end position="106"/>
    </location>
</feature>
<dbReference type="OrthoDB" id="674604at2759"/>
<dbReference type="Pfam" id="PF06985">
    <property type="entry name" value="HET"/>
    <property type="match status" value="1"/>
</dbReference>
<dbReference type="PANTHER" id="PTHR10622">
    <property type="entry name" value="HET DOMAIN-CONTAINING PROTEIN"/>
    <property type="match status" value="1"/>
</dbReference>